<keyword evidence="1" id="KW-0285">Flavoprotein</keyword>
<dbReference type="AlphaFoldDB" id="H2YB51"/>
<dbReference type="InterPro" id="IPR039261">
    <property type="entry name" value="FNR_nucleotide-bd"/>
</dbReference>
<keyword evidence="3" id="KW-1185">Reference proteome</keyword>
<accession>H2YB51</accession>
<reference evidence="3" key="1">
    <citation type="submission" date="2003-08" db="EMBL/GenBank/DDBJ databases">
        <authorList>
            <person name="Birren B."/>
            <person name="Nusbaum C."/>
            <person name="Abebe A."/>
            <person name="Abouelleil A."/>
            <person name="Adekoya E."/>
            <person name="Ait-zahra M."/>
            <person name="Allen N."/>
            <person name="Allen T."/>
            <person name="An P."/>
            <person name="Anderson M."/>
            <person name="Anderson S."/>
            <person name="Arachchi H."/>
            <person name="Armbruster J."/>
            <person name="Bachantsang P."/>
            <person name="Baldwin J."/>
            <person name="Barry A."/>
            <person name="Bayul T."/>
            <person name="Blitshsteyn B."/>
            <person name="Bloom T."/>
            <person name="Blye J."/>
            <person name="Boguslavskiy L."/>
            <person name="Borowsky M."/>
            <person name="Boukhgalter B."/>
            <person name="Brunache A."/>
            <person name="Butler J."/>
            <person name="Calixte N."/>
            <person name="Calvo S."/>
            <person name="Camarata J."/>
            <person name="Campo K."/>
            <person name="Chang J."/>
            <person name="Cheshatsang Y."/>
            <person name="Citroen M."/>
            <person name="Collymore A."/>
            <person name="Considine T."/>
            <person name="Cook A."/>
            <person name="Cooke P."/>
            <person name="Corum B."/>
            <person name="Cuomo C."/>
            <person name="David R."/>
            <person name="Dawoe T."/>
            <person name="Degray S."/>
            <person name="Dodge S."/>
            <person name="Dooley K."/>
            <person name="Dorje P."/>
            <person name="Dorjee K."/>
            <person name="Dorris L."/>
            <person name="Duffey N."/>
            <person name="Dupes A."/>
            <person name="Elkins T."/>
            <person name="Engels R."/>
            <person name="Erickson J."/>
            <person name="Farina A."/>
            <person name="Faro S."/>
            <person name="Ferreira P."/>
            <person name="Fischer H."/>
            <person name="Fitzgerald M."/>
            <person name="Foley K."/>
            <person name="Gage D."/>
            <person name="Galagan J."/>
            <person name="Gearin G."/>
            <person name="Gnerre S."/>
            <person name="Gnirke A."/>
            <person name="Goyette A."/>
            <person name="Graham J."/>
            <person name="Grandbois E."/>
            <person name="Gyaltsen K."/>
            <person name="Hafez N."/>
            <person name="Hagopian D."/>
            <person name="Hagos B."/>
            <person name="Hall J."/>
            <person name="Hatcher B."/>
            <person name="Heller A."/>
            <person name="Higgins H."/>
            <person name="Honan T."/>
            <person name="Horn A."/>
            <person name="Houde N."/>
            <person name="Hughes L."/>
            <person name="Hulme W."/>
            <person name="Husby E."/>
            <person name="Iliev I."/>
            <person name="Jaffe D."/>
            <person name="Jones C."/>
            <person name="Kamal M."/>
            <person name="Kamat A."/>
            <person name="Kamvysselis M."/>
            <person name="Karlsson E."/>
            <person name="Kells C."/>
            <person name="Kieu A."/>
            <person name="Kisner P."/>
            <person name="Kodira C."/>
            <person name="Kulbokas E."/>
            <person name="Labutti K."/>
            <person name="Lama D."/>
            <person name="Landers T."/>
            <person name="Leger J."/>
            <person name="Levine S."/>
            <person name="Lewis D."/>
            <person name="Lewis T."/>
            <person name="Lindblad-toh K."/>
            <person name="Liu X."/>
            <person name="Lokyitsang T."/>
            <person name="Lokyitsang Y."/>
            <person name="Lucien O."/>
            <person name="Lui A."/>
            <person name="Ma L.J."/>
            <person name="Mabbitt R."/>
            <person name="Macdonald J."/>
            <person name="Maclean C."/>
            <person name="Major J."/>
            <person name="Manning J."/>
            <person name="Marabella R."/>
            <person name="Maru K."/>
            <person name="Matthews C."/>
            <person name="Mauceli E."/>
            <person name="Mccarthy M."/>
            <person name="Mcdonough S."/>
            <person name="Mcghee T."/>
            <person name="Meldrim J."/>
            <person name="Meneus L."/>
            <person name="Mesirov J."/>
            <person name="Mihalev A."/>
            <person name="Mihova T."/>
            <person name="Mikkelsen T."/>
            <person name="Mlenga V."/>
            <person name="Moru K."/>
            <person name="Mozes J."/>
            <person name="Mulrain L."/>
            <person name="Munson G."/>
            <person name="Naylor J."/>
            <person name="Newes C."/>
            <person name="Nguyen C."/>
            <person name="Nguyen N."/>
            <person name="Nguyen T."/>
            <person name="Nicol R."/>
            <person name="Nielsen C."/>
            <person name="Nizzari M."/>
            <person name="Norbu C."/>
            <person name="Norbu N."/>
            <person name="O'donnell P."/>
            <person name="Okoawo O."/>
            <person name="O'leary S."/>
            <person name="Omotosho B."/>
            <person name="O'neill K."/>
            <person name="Osman S."/>
            <person name="Parker S."/>
            <person name="Perrin D."/>
            <person name="Phunkhang P."/>
            <person name="Piqani B."/>
            <person name="Purcell S."/>
            <person name="Rachupka T."/>
            <person name="Ramasamy U."/>
            <person name="Rameau R."/>
            <person name="Ray V."/>
            <person name="Raymond C."/>
            <person name="Retta R."/>
            <person name="Richardson S."/>
            <person name="Rise C."/>
            <person name="Rodriguez J."/>
            <person name="Rogers J."/>
            <person name="Rogov P."/>
            <person name="Rutman M."/>
            <person name="Schupbach R."/>
            <person name="Seaman C."/>
            <person name="Settipalli S."/>
            <person name="Sharpe T."/>
            <person name="Sheridan J."/>
            <person name="Sherpa N."/>
            <person name="Shi J."/>
            <person name="Smirnov S."/>
            <person name="Smith C."/>
            <person name="Sougnez C."/>
            <person name="Spencer B."/>
            <person name="Stalker J."/>
            <person name="Stange-thomann N."/>
            <person name="Stavropoulos S."/>
            <person name="Stetson K."/>
            <person name="Stone C."/>
            <person name="Stone S."/>
            <person name="Stubbs M."/>
            <person name="Talamas J."/>
            <person name="Tchuinga P."/>
            <person name="Tenzing P."/>
            <person name="Tesfaye S."/>
            <person name="Theodore J."/>
            <person name="Thoulutsang Y."/>
            <person name="Topham K."/>
            <person name="Towey S."/>
            <person name="Tsamla T."/>
            <person name="Tsomo N."/>
            <person name="Vallee D."/>
            <person name="Vassiliev H."/>
            <person name="Venkataraman V."/>
            <person name="Vinson J."/>
            <person name="Vo A."/>
            <person name="Wade C."/>
            <person name="Wang S."/>
            <person name="Wangchuk T."/>
            <person name="Wangdi T."/>
            <person name="Whittaker C."/>
            <person name="Wilkinson J."/>
            <person name="Wu Y."/>
            <person name="Wyman D."/>
            <person name="Yadav S."/>
            <person name="Yang S."/>
            <person name="Yang X."/>
            <person name="Yeager S."/>
            <person name="Yee E."/>
            <person name="Young G."/>
            <person name="Zainoun J."/>
            <person name="Zembeck L."/>
            <person name="Zimmer A."/>
            <person name="Zody M."/>
            <person name="Lander E."/>
        </authorList>
    </citation>
    <scope>NUCLEOTIDE SEQUENCE [LARGE SCALE GENOMIC DNA]</scope>
</reference>
<dbReference type="PANTHER" id="PTHR19384:SF84">
    <property type="entry name" value="METHIONINE SYNTHASE REDUCTASE"/>
    <property type="match status" value="1"/>
</dbReference>
<dbReference type="GO" id="GO:0030586">
    <property type="term" value="F:[methionine synthase] reductase (NADPH) activity"/>
    <property type="evidence" value="ECO:0007669"/>
    <property type="project" value="TreeGrafter"/>
</dbReference>
<dbReference type="SUPFAM" id="SSF52343">
    <property type="entry name" value="Ferredoxin reductase-like, C-terminal NADP-linked domain"/>
    <property type="match status" value="1"/>
</dbReference>
<proteinExistence type="predicted"/>
<evidence type="ECO:0000313" key="2">
    <source>
        <dbReference type="Ensembl" id="ENSCSAVP00000002549.1"/>
    </source>
</evidence>
<evidence type="ECO:0000256" key="1">
    <source>
        <dbReference type="ARBA" id="ARBA00022630"/>
    </source>
</evidence>
<dbReference type="GO" id="GO:0010181">
    <property type="term" value="F:FMN binding"/>
    <property type="evidence" value="ECO:0007669"/>
    <property type="project" value="TreeGrafter"/>
</dbReference>
<name>H2YB51_CIOSA</name>
<reference evidence="2" key="2">
    <citation type="submission" date="2025-08" db="UniProtKB">
        <authorList>
            <consortium name="Ensembl"/>
        </authorList>
    </citation>
    <scope>IDENTIFICATION</scope>
</reference>
<dbReference type="Gene3D" id="3.40.50.80">
    <property type="entry name" value="Nucleotide-binding domain of ferredoxin-NADP reductase (FNR) module"/>
    <property type="match status" value="1"/>
</dbReference>
<dbReference type="Ensembl" id="ENSCSAVT00000002590.1">
    <property type="protein sequence ID" value="ENSCSAVP00000002549.1"/>
    <property type="gene ID" value="ENSCSAVG00000001504.1"/>
</dbReference>
<evidence type="ECO:0000313" key="3">
    <source>
        <dbReference type="Proteomes" id="UP000007875"/>
    </source>
</evidence>
<protein>
    <recommendedName>
        <fullName evidence="4">Oxidoreductase FAD/NAD(P)-binding domain-containing protein</fullName>
    </recommendedName>
</protein>
<dbReference type="PANTHER" id="PTHR19384">
    <property type="entry name" value="NITRIC OXIDE SYNTHASE-RELATED"/>
    <property type="match status" value="1"/>
</dbReference>
<dbReference type="GO" id="GO:0005829">
    <property type="term" value="C:cytosol"/>
    <property type="evidence" value="ECO:0007669"/>
    <property type="project" value="TreeGrafter"/>
</dbReference>
<dbReference type="GeneTree" id="ENSGT00940000155822"/>
<dbReference type="GO" id="GO:0050667">
    <property type="term" value="P:homocysteine metabolic process"/>
    <property type="evidence" value="ECO:0007669"/>
    <property type="project" value="TreeGrafter"/>
</dbReference>
<reference evidence="2" key="3">
    <citation type="submission" date="2025-09" db="UniProtKB">
        <authorList>
            <consortium name="Ensembl"/>
        </authorList>
    </citation>
    <scope>IDENTIFICATION</scope>
</reference>
<dbReference type="GO" id="GO:0050660">
    <property type="term" value="F:flavin adenine dinucleotide binding"/>
    <property type="evidence" value="ECO:0007669"/>
    <property type="project" value="TreeGrafter"/>
</dbReference>
<evidence type="ECO:0008006" key="4">
    <source>
        <dbReference type="Google" id="ProtNLM"/>
    </source>
</evidence>
<dbReference type="HOGENOM" id="CLU_1820141_0_0_1"/>
<dbReference type="GO" id="GO:0009086">
    <property type="term" value="P:methionine biosynthetic process"/>
    <property type="evidence" value="ECO:0007669"/>
    <property type="project" value="TreeGrafter"/>
</dbReference>
<sequence length="142" mass="15908">DFCSNVANKSIAELHVTLVQHGCSLVAGTKNEIFSSNLNLKVSEIDGVLTKLCVAFSRDKVTENEPKYVQDSLTLHKNDIVKLLLEDKAVFFVCGDARNMAKDVRNCLINLIAIETNCDEDAAREKFSVVLAEKRYKEDIWT</sequence>
<organism evidence="2 3">
    <name type="scientific">Ciona savignyi</name>
    <name type="common">Pacific transparent sea squirt</name>
    <dbReference type="NCBI Taxonomy" id="51511"/>
    <lineage>
        <taxon>Eukaryota</taxon>
        <taxon>Metazoa</taxon>
        <taxon>Chordata</taxon>
        <taxon>Tunicata</taxon>
        <taxon>Ascidiacea</taxon>
        <taxon>Phlebobranchia</taxon>
        <taxon>Cionidae</taxon>
        <taxon>Ciona</taxon>
    </lineage>
</organism>
<dbReference type="Proteomes" id="UP000007875">
    <property type="component" value="Unassembled WGS sequence"/>
</dbReference>